<comment type="caution">
    <text evidence="1">The sequence shown here is derived from an EMBL/GenBank/DDBJ whole genome shotgun (WGS) entry which is preliminary data.</text>
</comment>
<organism evidence="1 2">
    <name type="scientific">Kutzneria kofuensis</name>
    <dbReference type="NCBI Taxonomy" id="103725"/>
    <lineage>
        <taxon>Bacteria</taxon>
        <taxon>Bacillati</taxon>
        <taxon>Actinomycetota</taxon>
        <taxon>Actinomycetes</taxon>
        <taxon>Pseudonocardiales</taxon>
        <taxon>Pseudonocardiaceae</taxon>
        <taxon>Kutzneria</taxon>
    </lineage>
</organism>
<dbReference type="Proteomes" id="UP000585638">
    <property type="component" value="Unassembled WGS sequence"/>
</dbReference>
<proteinExistence type="predicted"/>
<protein>
    <submittedName>
        <fullName evidence="1">Uncharacterized protein</fullName>
    </submittedName>
</protein>
<dbReference type="AlphaFoldDB" id="A0A7W9KPN6"/>
<gene>
    <name evidence="1" type="ORF">BJ998_007641</name>
</gene>
<dbReference type="RefSeq" id="WP_246488734.1">
    <property type="nucleotide sequence ID" value="NZ_JACHIR010000001.1"/>
</dbReference>
<sequence length="109" mass="10988">MKLTQLEQLPLSHGYTGVGGLPAVEAVDVGEQRLVLGVVGRLGQSFGLGDHRVEVGLGGRAEAVAVFDPAAGEPAAAAEGVDAQWFEVLVDGLGAVGADAVEEAFAYSG</sequence>
<name>A0A7W9KPN6_9PSEU</name>
<reference evidence="1 2" key="1">
    <citation type="submission" date="2020-08" db="EMBL/GenBank/DDBJ databases">
        <title>Sequencing the genomes of 1000 actinobacteria strains.</title>
        <authorList>
            <person name="Klenk H.-P."/>
        </authorList>
    </citation>
    <scope>NUCLEOTIDE SEQUENCE [LARGE SCALE GENOMIC DNA]</scope>
    <source>
        <strain evidence="1 2">DSM 43851</strain>
    </source>
</reference>
<dbReference type="EMBL" id="JACHIR010000001">
    <property type="protein sequence ID" value="MBB5896445.1"/>
    <property type="molecule type" value="Genomic_DNA"/>
</dbReference>
<evidence type="ECO:0000313" key="1">
    <source>
        <dbReference type="EMBL" id="MBB5896445.1"/>
    </source>
</evidence>
<keyword evidence="2" id="KW-1185">Reference proteome</keyword>
<accession>A0A7W9KPN6</accession>
<evidence type="ECO:0000313" key="2">
    <source>
        <dbReference type="Proteomes" id="UP000585638"/>
    </source>
</evidence>